<dbReference type="PANTHER" id="PTHR43592:SF15">
    <property type="entry name" value="CAAX AMINO TERMINAL PROTEASE FAMILY PROTEIN"/>
    <property type="match status" value="1"/>
</dbReference>
<dbReference type="Proteomes" id="UP000008963">
    <property type="component" value="Chromosome"/>
</dbReference>
<evidence type="ECO:0000313" key="2">
    <source>
        <dbReference type="EMBL" id="CBW25372.1"/>
    </source>
</evidence>
<evidence type="ECO:0000313" key="3">
    <source>
        <dbReference type="Proteomes" id="UP000008963"/>
    </source>
</evidence>
<proteinExistence type="predicted"/>
<dbReference type="STRING" id="862908.BMS_0458"/>
<accession>E1X432</accession>
<dbReference type="GO" id="GO:0080120">
    <property type="term" value="P:CAAX-box protein maturation"/>
    <property type="evidence" value="ECO:0007669"/>
    <property type="project" value="UniProtKB-ARBA"/>
</dbReference>
<feature type="domain" description="CAAX prenyl protease 2/Lysostaphin resistance protein A-like" evidence="1">
    <location>
        <begin position="119"/>
        <end position="205"/>
    </location>
</feature>
<gene>
    <name evidence="2" type="ordered locus">BMS_0458</name>
</gene>
<dbReference type="PANTHER" id="PTHR43592">
    <property type="entry name" value="CAAX AMINO TERMINAL PROTEASE"/>
    <property type="match status" value="1"/>
</dbReference>
<evidence type="ECO:0000259" key="1">
    <source>
        <dbReference type="Pfam" id="PF02517"/>
    </source>
</evidence>
<reference evidence="3" key="1">
    <citation type="journal article" date="2013" name="ISME J.">
        <title>A small predatory core genome in the divergent marine Bacteriovorax marinus SJ and the terrestrial Bdellovibrio bacteriovorus.</title>
        <authorList>
            <person name="Crossman L.C."/>
            <person name="Chen H."/>
            <person name="Cerdeno-Tarraga A.M."/>
            <person name="Brooks K."/>
            <person name="Quail M.A."/>
            <person name="Pineiro S.A."/>
            <person name="Hobley L."/>
            <person name="Sockett R.E."/>
            <person name="Bentley S.D."/>
            <person name="Parkhill J."/>
            <person name="Williams H.N."/>
            <person name="Stine O.C."/>
        </authorList>
    </citation>
    <scope>NUCLEOTIDE SEQUENCE [LARGE SCALE GENOMIC DNA]</scope>
    <source>
        <strain evidence="3">ATCC BAA-682 / DSM 15412 / SJ</strain>
    </source>
</reference>
<dbReference type="PATRIC" id="fig|862908.3.peg.438"/>
<dbReference type="eggNOG" id="COG1266">
    <property type="taxonomic scope" value="Bacteria"/>
</dbReference>
<sequence>MGQSLNGNHWEGAAYFVSALGLMFAAKDPKLNTIGLNIAFYNMYDAWRDAGGKPSNKNSNIFHDYAQMFNPVNIIDPFAIGLLSAAAINRSNSRKTAFEEARKHNDHETIHRRLSTDGWKSILTFASVGMGEEALFRGFLFPAFSQAVGPWGGAITSSAIFAFAHKGANTEANIVRGALGMLFCWQYYRNKFNLNKNIFTHSWYDQILIGPFNIASQDPDEKFDWNKMPIGASFTFNF</sequence>
<dbReference type="Pfam" id="PF02517">
    <property type="entry name" value="Rce1-like"/>
    <property type="match status" value="1"/>
</dbReference>
<dbReference type="KEGG" id="bmx:BMS_0458"/>
<protein>
    <recommendedName>
        <fullName evidence="1">CAAX prenyl protease 2/Lysostaphin resistance protein A-like domain-containing protein</fullName>
    </recommendedName>
</protein>
<keyword evidence="3" id="KW-1185">Reference proteome</keyword>
<dbReference type="EMBL" id="FQ312005">
    <property type="protein sequence ID" value="CBW25372.1"/>
    <property type="molecule type" value="Genomic_DNA"/>
</dbReference>
<dbReference type="InterPro" id="IPR003675">
    <property type="entry name" value="Rce1/LyrA-like_dom"/>
</dbReference>
<dbReference type="HOGENOM" id="CLU_1164595_0_0_7"/>
<organism evidence="2 3">
    <name type="scientific">Halobacteriovorax marinus (strain ATCC BAA-682 / DSM 15412 / SJ)</name>
    <name type="common">Bacteriovorax marinus</name>
    <dbReference type="NCBI Taxonomy" id="862908"/>
    <lineage>
        <taxon>Bacteria</taxon>
        <taxon>Pseudomonadati</taxon>
        <taxon>Bdellovibrionota</taxon>
        <taxon>Bacteriovoracia</taxon>
        <taxon>Bacteriovoracales</taxon>
        <taxon>Halobacteriovoraceae</taxon>
        <taxon>Halobacteriovorax</taxon>
    </lineage>
</organism>
<dbReference type="AlphaFoldDB" id="E1X432"/>
<name>E1X432_HALMS</name>
<dbReference type="GO" id="GO:0004175">
    <property type="term" value="F:endopeptidase activity"/>
    <property type="evidence" value="ECO:0007669"/>
    <property type="project" value="UniProtKB-ARBA"/>
</dbReference>